<dbReference type="InterPro" id="IPR012816">
    <property type="entry name" value="NADAR"/>
</dbReference>
<comment type="catalytic activity">
    <reaction evidence="2">
        <text>2,5-diamino-6-hydroxy-4-(5-phosphoribosylamino)-pyrimidine + H2O = 2,5,6-triamino-4-hydroxypyrimidine + D-ribose 5-phosphate</text>
        <dbReference type="Rhea" id="RHEA:23436"/>
        <dbReference type="ChEBI" id="CHEBI:15377"/>
        <dbReference type="ChEBI" id="CHEBI:58614"/>
        <dbReference type="ChEBI" id="CHEBI:78346"/>
        <dbReference type="ChEBI" id="CHEBI:137796"/>
    </reaction>
</comment>
<evidence type="ECO:0000259" key="3">
    <source>
        <dbReference type="Pfam" id="PF08719"/>
    </source>
</evidence>
<dbReference type="Pfam" id="PF08719">
    <property type="entry name" value="NADAR"/>
    <property type="match status" value="1"/>
</dbReference>
<name>A0ABV1FTP1_9BACT</name>
<sequence length="344" mass="40078">MKYDKQNLIDTARSFARDDFVFFWGHSDRMGGVGKVCLSQWYMCSFAVEDVYYNCAEQYMMAEKARIFGDDDAWQQIMASYDPMTIKKLGRKVRNFNAYVWKKNCQEVVKRGNLAKFSQNLKLMEYLLGTGDKILVEASPKDTIWGIGLPEDAPEVCNPRLWQGENLLGFTLMEVRDMLRVKEEDSADNVSEEDMKKALLMWTMGAGNSARRFNYEDPMPEKTKVAKPWGNPLDRYVSMPQDFYLTARQMDIIRYGHIPDAMEDHWYMYCDDNAIHYLRSWTGFHIFEAHYEENGDEYRITELRVNNNPDEYRLSDAESATALFYALLISEYGGDASAYWNAAF</sequence>
<dbReference type="RefSeq" id="WP_215760859.1">
    <property type="nucleotide sequence ID" value="NZ_JAHKBE010000086.1"/>
</dbReference>
<dbReference type="NCBIfam" id="TIGR02464">
    <property type="entry name" value="ribofla_fusion"/>
    <property type="match status" value="1"/>
</dbReference>
<protein>
    <submittedName>
        <fullName evidence="4">NADAR family protein</fullName>
    </submittedName>
</protein>
<dbReference type="Gene3D" id="1.10.357.40">
    <property type="entry name" value="YbiA-like"/>
    <property type="match status" value="1"/>
</dbReference>
<evidence type="ECO:0000313" key="4">
    <source>
        <dbReference type="EMBL" id="MEQ2487782.1"/>
    </source>
</evidence>
<proteinExistence type="predicted"/>
<evidence type="ECO:0000313" key="5">
    <source>
        <dbReference type="Proteomes" id="UP001487296"/>
    </source>
</evidence>
<dbReference type="Proteomes" id="UP001487296">
    <property type="component" value="Unassembled WGS sequence"/>
</dbReference>
<gene>
    <name evidence="4" type="ORF">AAAT34_12125</name>
</gene>
<organism evidence="4 5">
    <name type="scientific">Hallella faecis</name>
    <dbReference type="NCBI Taxonomy" id="2841596"/>
    <lineage>
        <taxon>Bacteria</taxon>
        <taxon>Pseudomonadati</taxon>
        <taxon>Bacteroidota</taxon>
        <taxon>Bacteroidia</taxon>
        <taxon>Bacteroidales</taxon>
        <taxon>Prevotellaceae</taxon>
        <taxon>Hallella</taxon>
    </lineage>
</organism>
<keyword evidence="5" id="KW-1185">Reference proteome</keyword>
<comment type="catalytic activity">
    <reaction evidence="1">
        <text>5-amino-6-(5-phospho-D-ribosylamino)uracil + H2O = 5,6-diaminouracil + D-ribose 5-phosphate</text>
        <dbReference type="Rhea" id="RHEA:55020"/>
        <dbReference type="ChEBI" id="CHEBI:15377"/>
        <dbReference type="ChEBI" id="CHEBI:46252"/>
        <dbReference type="ChEBI" id="CHEBI:58453"/>
        <dbReference type="ChEBI" id="CHEBI:78346"/>
    </reaction>
</comment>
<accession>A0ABV1FTP1</accession>
<dbReference type="SUPFAM" id="SSF143990">
    <property type="entry name" value="YbiA-like"/>
    <property type="match status" value="1"/>
</dbReference>
<reference evidence="4 5" key="1">
    <citation type="submission" date="2024-04" db="EMBL/GenBank/DDBJ databases">
        <title>Human intestinal bacterial collection.</title>
        <authorList>
            <person name="Pauvert C."/>
            <person name="Hitch T.C.A."/>
            <person name="Clavel T."/>
        </authorList>
    </citation>
    <scope>NUCLEOTIDE SEQUENCE [LARGE SCALE GENOMIC DNA]</scope>
    <source>
        <strain evidence="4 5">CLA-AA-H145</strain>
    </source>
</reference>
<dbReference type="CDD" id="cd15457">
    <property type="entry name" value="NADAR"/>
    <property type="match status" value="1"/>
</dbReference>
<evidence type="ECO:0000256" key="2">
    <source>
        <dbReference type="ARBA" id="ARBA00000751"/>
    </source>
</evidence>
<feature type="domain" description="NADAR" evidence="3">
    <location>
        <begin position="22"/>
        <end position="180"/>
    </location>
</feature>
<comment type="caution">
    <text evidence="4">The sequence shown here is derived from an EMBL/GenBank/DDBJ whole genome shotgun (WGS) entry which is preliminary data.</text>
</comment>
<dbReference type="EMBL" id="JBBNFP010000082">
    <property type="protein sequence ID" value="MEQ2487782.1"/>
    <property type="molecule type" value="Genomic_DNA"/>
</dbReference>
<dbReference type="InterPro" id="IPR037238">
    <property type="entry name" value="YbiA-like_sf"/>
</dbReference>
<evidence type="ECO:0000256" key="1">
    <source>
        <dbReference type="ARBA" id="ARBA00000022"/>
    </source>
</evidence>